<dbReference type="AlphaFoldDB" id="A0A1G7NF30"/>
<dbReference type="Pfam" id="PF02321">
    <property type="entry name" value="OEP"/>
    <property type="match status" value="2"/>
</dbReference>
<keyword evidence="10" id="KW-1185">Reference proteome</keyword>
<dbReference type="SUPFAM" id="SSF56954">
    <property type="entry name" value="Outer membrane efflux proteins (OEP)"/>
    <property type="match status" value="1"/>
</dbReference>
<reference evidence="9 10" key="1">
    <citation type="submission" date="2016-10" db="EMBL/GenBank/DDBJ databases">
        <authorList>
            <person name="de Groot N.N."/>
        </authorList>
    </citation>
    <scope>NUCLEOTIDE SEQUENCE [LARGE SCALE GENOMIC DNA]</scope>
    <source>
        <strain evidence="9 10">DSM 25584</strain>
    </source>
</reference>
<gene>
    <name evidence="9" type="ORF">SAMN05216241_102148</name>
</gene>
<evidence type="ECO:0000313" key="10">
    <source>
        <dbReference type="Proteomes" id="UP000199415"/>
    </source>
</evidence>
<keyword evidence="8" id="KW-0175">Coiled coil</keyword>
<evidence type="ECO:0000256" key="2">
    <source>
        <dbReference type="ARBA" id="ARBA00007613"/>
    </source>
</evidence>
<dbReference type="InterPro" id="IPR051906">
    <property type="entry name" value="TolC-like"/>
</dbReference>
<dbReference type="InterPro" id="IPR003423">
    <property type="entry name" value="OMP_efflux"/>
</dbReference>
<dbReference type="PANTHER" id="PTHR30026:SF22">
    <property type="entry name" value="OUTER MEMBRANE EFFLUX PROTEIN"/>
    <property type="match status" value="1"/>
</dbReference>
<comment type="similarity">
    <text evidence="2">Belongs to the outer membrane factor (OMF) (TC 1.B.17) family.</text>
</comment>
<organism evidence="9 10">
    <name type="scientific">Limimonas halophila</name>
    <dbReference type="NCBI Taxonomy" id="1082479"/>
    <lineage>
        <taxon>Bacteria</taxon>
        <taxon>Pseudomonadati</taxon>
        <taxon>Pseudomonadota</taxon>
        <taxon>Alphaproteobacteria</taxon>
        <taxon>Rhodospirillales</taxon>
        <taxon>Rhodovibrionaceae</taxon>
        <taxon>Limimonas</taxon>
    </lineage>
</organism>
<accession>A0A1G7NF30</accession>
<evidence type="ECO:0000256" key="4">
    <source>
        <dbReference type="ARBA" id="ARBA00022452"/>
    </source>
</evidence>
<evidence type="ECO:0000256" key="3">
    <source>
        <dbReference type="ARBA" id="ARBA00022448"/>
    </source>
</evidence>
<feature type="coiled-coil region" evidence="8">
    <location>
        <begin position="353"/>
        <end position="411"/>
    </location>
</feature>
<dbReference type="GO" id="GO:0015562">
    <property type="term" value="F:efflux transmembrane transporter activity"/>
    <property type="evidence" value="ECO:0007669"/>
    <property type="project" value="InterPro"/>
</dbReference>
<name>A0A1G7NF30_9PROT</name>
<evidence type="ECO:0000256" key="1">
    <source>
        <dbReference type="ARBA" id="ARBA00004442"/>
    </source>
</evidence>
<keyword evidence="3" id="KW-0813">Transport</keyword>
<protein>
    <submittedName>
        <fullName evidence="9">Outer membrane protein/outer membrane protein, adhesin transport system</fullName>
    </submittedName>
</protein>
<dbReference type="InterPro" id="IPR010130">
    <property type="entry name" value="T1SS_OMP_TolC"/>
</dbReference>
<keyword evidence="4" id="KW-1134">Transmembrane beta strand</keyword>
<dbReference type="EMBL" id="FNCE01000002">
    <property type="protein sequence ID" value="SDF72668.1"/>
    <property type="molecule type" value="Genomic_DNA"/>
</dbReference>
<evidence type="ECO:0000256" key="8">
    <source>
        <dbReference type="SAM" id="Coils"/>
    </source>
</evidence>
<dbReference type="STRING" id="1082479.SAMN05216241_102148"/>
<keyword evidence="5" id="KW-0812">Transmembrane</keyword>
<dbReference type="Gene3D" id="1.20.1600.10">
    <property type="entry name" value="Outer membrane efflux proteins (OEP)"/>
    <property type="match status" value="1"/>
</dbReference>
<dbReference type="NCBIfam" id="TIGR01844">
    <property type="entry name" value="type_I_sec_TolC"/>
    <property type="match status" value="1"/>
</dbReference>
<comment type="subcellular location">
    <subcellularLocation>
        <location evidence="1">Cell outer membrane</location>
    </subcellularLocation>
</comment>
<evidence type="ECO:0000256" key="6">
    <source>
        <dbReference type="ARBA" id="ARBA00023136"/>
    </source>
</evidence>
<evidence type="ECO:0000256" key="7">
    <source>
        <dbReference type="ARBA" id="ARBA00023237"/>
    </source>
</evidence>
<evidence type="ECO:0000256" key="5">
    <source>
        <dbReference type="ARBA" id="ARBA00022692"/>
    </source>
</evidence>
<keyword evidence="7" id="KW-0998">Cell outer membrane</keyword>
<evidence type="ECO:0000313" key="9">
    <source>
        <dbReference type="EMBL" id="SDF72668.1"/>
    </source>
</evidence>
<dbReference type="GO" id="GO:0009279">
    <property type="term" value="C:cell outer membrane"/>
    <property type="evidence" value="ECO:0007669"/>
    <property type="project" value="UniProtKB-SubCell"/>
</dbReference>
<dbReference type="PANTHER" id="PTHR30026">
    <property type="entry name" value="OUTER MEMBRANE PROTEIN TOLC"/>
    <property type="match status" value="1"/>
</dbReference>
<sequence length="463" mass="50959">MSNTRDRTASLLVSAALVAVLGIPETGWATSLKEAMEQTYRTNPNLQAARRQLEATNEQVPQARSGWRPDVRVNISGGVQRRAATSAFESTSETTNPRTGELRVEQPVYQGGSTVAATERAKNQVRAERNRLASTAQDVLLRAVQAYMDVWRDQAVLRLNRNNVEVLRERLKATRQRFEVGEVTRTDVAQAESRLARAIADRTAARGDLEASRATYAEVIGSQPEDLTLPDAPEKLPATRTDIVAKARAENPTVQAAGFAEQAARKQVREIVGELLPQVQLVGSVSRSQRQTGEMSETDTAELLARLTVPLYQQGAVSSRVREAKQTASQRQLELASERRTAKQEAISAWEDLQAARSRIDSRQKQVETAEIALEGVTEENRVGERTVLDVLDQEQELLNAQVDLVRARRDLVVASYRVLAAVGDLNPGFVGLDVDPYPAEARYQAVDDRIFGLSVPGRDGDS</sequence>
<dbReference type="GO" id="GO:1990281">
    <property type="term" value="C:efflux pump complex"/>
    <property type="evidence" value="ECO:0007669"/>
    <property type="project" value="TreeGrafter"/>
</dbReference>
<keyword evidence="6" id="KW-0472">Membrane</keyword>
<dbReference type="GO" id="GO:0015288">
    <property type="term" value="F:porin activity"/>
    <property type="evidence" value="ECO:0007669"/>
    <property type="project" value="TreeGrafter"/>
</dbReference>
<dbReference type="Proteomes" id="UP000199415">
    <property type="component" value="Unassembled WGS sequence"/>
</dbReference>
<proteinExistence type="inferred from homology"/>